<evidence type="ECO:0000313" key="1">
    <source>
        <dbReference type="EMBL" id="CAE7892922.1"/>
    </source>
</evidence>
<dbReference type="InterPro" id="IPR052055">
    <property type="entry name" value="Hepadnavirus_pol/RT"/>
</dbReference>
<sequence length="608" mass="66840">MELHLPVPDLLVKAVVNVLRVGPAHLAFHRTSVLQKLVARSQGLLERERELHAAMHPDLQKVLAGKNTLLWEQLLREYDFPDPGLVEEVRQGFELVGPANCSGVFPKSYKPPQQSAGKLMQQSLWRRKNTVSKCRPTGDSDADAELWSQTLQEVEQGWIDGPFWEEDEVTSRLGSNEWMCTRRFPIVQGPKVRIIDDCLQSGLNSAYAAYNKLRLMDADAFISLVLLIIKCSRQPGSKLVLDSGEVLGVRRHPGWGEGLDLLGKTLDLASAYKQLGCRPETTFNRVLVAWCPDKQRPAFFVSTALMFGATSAVFSFNRCSASLWHLAVSMGSVCCTVYFDDFPCVEPSASSGSAQDFLVGLLSTCLGWQVALQPKKNLPFAKTFTLLGVELSLAKADQGILTVRNKPDRVKELRADLSRLVVGYIAACFAADAPREIHALDDRFAIKLFTDGAWDNAVAGAGAVLQYSAEEGPLVAEILVPECLLSHWARGGKTQLISQLELFPVLVSLATWGPSLAGRRILCFIDNNGVRDALIKGSSPLSDHFVMLAMIAWIARRYRLTLWFTRIASESNPADKPSRSRADEAAMELGGQPRRTIVLGTAAGGLSP</sequence>
<reference evidence="1" key="1">
    <citation type="submission" date="2021-02" db="EMBL/GenBank/DDBJ databases">
        <authorList>
            <person name="Dougan E. K."/>
            <person name="Rhodes N."/>
            <person name="Thang M."/>
            <person name="Chan C."/>
        </authorList>
    </citation>
    <scope>NUCLEOTIDE SEQUENCE</scope>
</reference>
<gene>
    <name evidence="1" type="ORF">SNEC2469_LOCUS29770</name>
</gene>
<organism evidence="1 2">
    <name type="scientific">Symbiodinium necroappetens</name>
    <dbReference type="NCBI Taxonomy" id="1628268"/>
    <lineage>
        <taxon>Eukaryota</taxon>
        <taxon>Sar</taxon>
        <taxon>Alveolata</taxon>
        <taxon>Dinophyceae</taxon>
        <taxon>Suessiales</taxon>
        <taxon>Symbiodiniaceae</taxon>
        <taxon>Symbiodinium</taxon>
    </lineage>
</organism>
<dbReference type="EMBL" id="CAJNJA010067815">
    <property type="protein sequence ID" value="CAE7892922.1"/>
    <property type="molecule type" value="Genomic_DNA"/>
</dbReference>
<dbReference type="AlphaFoldDB" id="A0A813B8G3"/>
<dbReference type="SUPFAM" id="SSF56672">
    <property type="entry name" value="DNA/RNA polymerases"/>
    <property type="match status" value="1"/>
</dbReference>
<evidence type="ECO:0000313" key="2">
    <source>
        <dbReference type="Proteomes" id="UP000601435"/>
    </source>
</evidence>
<name>A0A813B8G3_9DINO</name>
<dbReference type="PANTHER" id="PTHR33050:SF8">
    <property type="entry name" value="REVERSE TRANSCRIPTASE DOMAIN-CONTAINING PROTEIN"/>
    <property type="match status" value="1"/>
</dbReference>
<comment type="caution">
    <text evidence="1">The sequence shown here is derived from an EMBL/GenBank/DDBJ whole genome shotgun (WGS) entry which is preliminary data.</text>
</comment>
<evidence type="ECO:0008006" key="3">
    <source>
        <dbReference type="Google" id="ProtNLM"/>
    </source>
</evidence>
<proteinExistence type="predicted"/>
<dbReference type="OrthoDB" id="440183at2759"/>
<dbReference type="Proteomes" id="UP000601435">
    <property type="component" value="Unassembled WGS sequence"/>
</dbReference>
<keyword evidence="2" id="KW-1185">Reference proteome</keyword>
<accession>A0A813B8G3</accession>
<dbReference type="InterPro" id="IPR043502">
    <property type="entry name" value="DNA/RNA_pol_sf"/>
</dbReference>
<protein>
    <recommendedName>
        <fullName evidence="3">Reverse transcriptase domain-containing protein</fullName>
    </recommendedName>
</protein>
<dbReference type="PANTHER" id="PTHR33050">
    <property type="entry name" value="REVERSE TRANSCRIPTASE DOMAIN-CONTAINING PROTEIN"/>
    <property type="match status" value="1"/>
</dbReference>